<name>A0A915IKU4_ROMCU</name>
<accession>A0A915IKU4</accession>
<evidence type="ECO:0000313" key="1">
    <source>
        <dbReference type="Proteomes" id="UP000887565"/>
    </source>
</evidence>
<evidence type="ECO:0000313" key="2">
    <source>
        <dbReference type="WBParaSite" id="nRc.2.0.1.t14626-RA"/>
    </source>
</evidence>
<sequence length="112" mass="13025">MEERQAEWTQFLCISLKGCIGYRDSKQNRNYTTVFLDPDQGSLAPTRESRSPLLFPFLRFMILQLIDVLKKQADKESMVSKYFLGILYTKPNVPFNFGEDGEYKSKRAINDS</sequence>
<dbReference type="Proteomes" id="UP000887565">
    <property type="component" value="Unplaced"/>
</dbReference>
<protein>
    <submittedName>
        <fullName evidence="2">Uncharacterized protein</fullName>
    </submittedName>
</protein>
<dbReference type="AlphaFoldDB" id="A0A915IKU4"/>
<organism evidence="1 2">
    <name type="scientific">Romanomermis culicivorax</name>
    <name type="common">Nematode worm</name>
    <dbReference type="NCBI Taxonomy" id="13658"/>
    <lineage>
        <taxon>Eukaryota</taxon>
        <taxon>Metazoa</taxon>
        <taxon>Ecdysozoa</taxon>
        <taxon>Nematoda</taxon>
        <taxon>Enoplea</taxon>
        <taxon>Dorylaimia</taxon>
        <taxon>Mermithida</taxon>
        <taxon>Mermithoidea</taxon>
        <taxon>Mermithidae</taxon>
        <taxon>Romanomermis</taxon>
    </lineage>
</organism>
<dbReference type="WBParaSite" id="nRc.2.0.1.t14626-RA">
    <property type="protein sequence ID" value="nRc.2.0.1.t14626-RA"/>
    <property type="gene ID" value="nRc.2.0.1.g14626"/>
</dbReference>
<keyword evidence="1" id="KW-1185">Reference proteome</keyword>
<reference evidence="2" key="1">
    <citation type="submission" date="2022-11" db="UniProtKB">
        <authorList>
            <consortium name="WormBaseParasite"/>
        </authorList>
    </citation>
    <scope>IDENTIFICATION</scope>
</reference>
<proteinExistence type="predicted"/>